<feature type="compositionally biased region" description="Basic and acidic residues" evidence="5">
    <location>
        <begin position="182"/>
        <end position="198"/>
    </location>
</feature>
<dbReference type="PROSITE" id="PS50103">
    <property type="entry name" value="ZF_C3H1"/>
    <property type="match status" value="1"/>
</dbReference>
<dbReference type="InterPro" id="IPR036855">
    <property type="entry name" value="Znf_CCCH_sf"/>
</dbReference>
<evidence type="ECO:0000256" key="5">
    <source>
        <dbReference type="SAM" id="MobiDB-lite"/>
    </source>
</evidence>
<dbReference type="SMART" id="SM00356">
    <property type="entry name" value="ZnF_C3H1"/>
    <property type="match status" value="1"/>
</dbReference>
<protein>
    <recommendedName>
        <fullName evidence="6">C3H1-type domain-containing protein</fullName>
    </recommendedName>
</protein>
<evidence type="ECO:0000256" key="4">
    <source>
        <dbReference type="PROSITE-ProRule" id="PRU00723"/>
    </source>
</evidence>
<dbReference type="Pfam" id="PF00642">
    <property type="entry name" value="zf-CCCH"/>
    <property type="match status" value="1"/>
</dbReference>
<gene>
    <name evidence="7" type="ORF">GDO78_000514</name>
</gene>
<keyword evidence="1 4" id="KW-0479">Metal-binding</keyword>
<dbReference type="OrthoDB" id="9902809at2759"/>
<dbReference type="Gene3D" id="4.10.1000.10">
    <property type="entry name" value="Zinc finger, CCCH-type"/>
    <property type="match status" value="1"/>
</dbReference>
<keyword evidence="8" id="KW-1185">Reference proteome</keyword>
<evidence type="ECO:0000256" key="3">
    <source>
        <dbReference type="ARBA" id="ARBA00022833"/>
    </source>
</evidence>
<feature type="compositionally biased region" description="Basic residues" evidence="5">
    <location>
        <begin position="249"/>
        <end position="261"/>
    </location>
</feature>
<feature type="region of interest" description="Disordered" evidence="5">
    <location>
        <begin position="66"/>
        <end position="162"/>
    </location>
</feature>
<comment type="caution">
    <text evidence="7">The sequence shown here is derived from an EMBL/GenBank/DDBJ whole genome shotgun (WGS) entry which is preliminary data.</text>
</comment>
<accession>A0A8J6FQJ3</accession>
<dbReference type="GO" id="GO:0008270">
    <property type="term" value="F:zinc ion binding"/>
    <property type="evidence" value="ECO:0007669"/>
    <property type="project" value="UniProtKB-KW"/>
</dbReference>
<feature type="compositionally biased region" description="Basic residues" evidence="5">
    <location>
        <begin position="277"/>
        <end position="287"/>
    </location>
</feature>
<name>A0A8J6FQJ3_ELECQ</name>
<feature type="region of interest" description="Disordered" evidence="5">
    <location>
        <begin position="1"/>
        <end position="39"/>
    </location>
</feature>
<evidence type="ECO:0000313" key="8">
    <source>
        <dbReference type="Proteomes" id="UP000770717"/>
    </source>
</evidence>
<feature type="compositionally biased region" description="Basic and acidic residues" evidence="5">
    <location>
        <begin position="76"/>
        <end position="136"/>
    </location>
</feature>
<dbReference type="Proteomes" id="UP000770717">
    <property type="component" value="Unassembled WGS sequence"/>
</dbReference>
<dbReference type="SUPFAM" id="SSF90229">
    <property type="entry name" value="CCCH zinc finger"/>
    <property type="match status" value="1"/>
</dbReference>
<evidence type="ECO:0000259" key="6">
    <source>
        <dbReference type="PROSITE" id="PS50103"/>
    </source>
</evidence>
<evidence type="ECO:0000313" key="7">
    <source>
        <dbReference type="EMBL" id="KAG9492032.1"/>
    </source>
</evidence>
<reference evidence="7" key="1">
    <citation type="thesis" date="2020" institute="ProQuest LLC" country="789 East Eisenhower Parkway, Ann Arbor, MI, USA">
        <title>Comparative Genomics and Chromosome Evolution.</title>
        <authorList>
            <person name="Mudd A.B."/>
        </authorList>
    </citation>
    <scope>NUCLEOTIDE SEQUENCE</scope>
    <source>
        <strain evidence="7">HN-11 Male</strain>
        <tissue evidence="7">Kidney and liver</tissue>
    </source>
</reference>
<feature type="region of interest" description="Disordered" evidence="5">
    <location>
        <begin position="182"/>
        <end position="315"/>
    </location>
</feature>
<dbReference type="InterPro" id="IPR052824">
    <property type="entry name" value="m6A_RNA_Methylation_Regulator"/>
</dbReference>
<proteinExistence type="predicted"/>
<keyword evidence="3 4" id="KW-0862">Zinc</keyword>
<dbReference type="AlphaFoldDB" id="A0A8J6FQJ3"/>
<feature type="domain" description="C3H1-type" evidence="6">
    <location>
        <begin position="36"/>
        <end position="64"/>
    </location>
</feature>
<keyword evidence="2 4" id="KW-0863">Zinc-finger</keyword>
<sequence>MSKIRRKVTVENTKTISDSTSRRPSVFERLGPSAGNSAETQCRNWMKTGNCGYGNTCRYIHVPSARGKGYSSTYRRSPERPTIDLRDRMKNKRQEVESEPQKRTAEEQTSPSRKESSRGRHREKEDIKITKERTPESDDETAEWETTRDDSENGDVNYDYDHELSLEMKRQKIQRELMKLEQENMEKREEIVIKKEISPEVIAKMSPSPSKSSKSPKRKSSPKSGNPTSKKEKKAVTGTSPPPSELPVRHSKVSQSKKKGPRTPSPPPPAQEEILLSKKHKDKHKVKDRMEDRVKDGKERGREVEKHRDKKDRQR</sequence>
<feature type="compositionally biased region" description="Polar residues" evidence="5">
    <location>
        <begin position="10"/>
        <end position="23"/>
    </location>
</feature>
<organism evidence="7 8">
    <name type="scientific">Eleutherodactylus coqui</name>
    <name type="common">Puerto Rican coqui</name>
    <dbReference type="NCBI Taxonomy" id="57060"/>
    <lineage>
        <taxon>Eukaryota</taxon>
        <taxon>Metazoa</taxon>
        <taxon>Chordata</taxon>
        <taxon>Craniata</taxon>
        <taxon>Vertebrata</taxon>
        <taxon>Euteleostomi</taxon>
        <taxon>Amphibia</taxon>
        <taxon>Batrachia</taxon>
        <taxon>Anura</taxon>
        <taxon>Neobatrachia</taxon>
        <taxon>Hyloidea</taxon>
        <taxon>Eleutherodactylidae</taxon>
        <taxon>Eleutherodactylinae</taxon>
        <taxon>Eleutherodactylus</taxon>
        <taxon>Eleutherodactylus</taxon>
    </lineage>
</organism>
<dbReference type="InterPro" id="IPR000571">
    <property type="entry name" value="Znf_CCCH"/>
</dbReference>
<dbReference type="EMBL" id="WNTK01000001">
    <property type="protein sequence ID" value="KAG9492032.1"/>
    <property type="molecule type" value="Genomic_DNA"/>
</dbReference>
<feature type="compositionally biased region" description="Basic and acidic residues" evidence="5">
    <location>
        <begin position="288"/>
        <end position="315"/>
    </location>
</feature>
<feature type="zinc finger region" description="C3H1-type" evidence="4">
    <location>
        <begin position="36"/>
        <end position="64"/>
    </location>
</feature>
<evidence type="ECO:0000256" key="1">
    <source>
        <dbReference type="ARBA" id="ARBA00022723"/>
    </source>
</evidence>
<evidence type="ECO:0000256" key="2">
    <source>
        <dbReference type="ARBA" id="ARBA00022771"/>
    </source>
</evidence>
<dbReference type="PANTHER" id="PTHR13585:SF19">
    <property type="entry name" value="ZINC FINGER CCCH DOMAIN-CONTAINING PROTEIN 13"/>
    <property type="match status" value="1"/>
</dbReference>
<dbReference type="PANTHER" id="PTHR13585">
    <property type="entry name" value="CHASCON, ISOFORM D-RELATED"/>
    <property type="match status" value="1"/>
</dbReference>